<dbReference type="PROSITE" id="PS50023">
    <property type="entry name" value="LIM_DOMAIN_2"/>
    <property type="match status" value="1"/>
</dbReference>
<reference evidence="6 8" key="2">
    <citation type="journal article" date="2013" name="Nature">
        <title>Insights into bilaterian evolution from three spiralian genomes.</title>
        <authorList>
            <person name="Simakov O."/>
            <person name="Marletaz F."/>
            <person name="Cho S.J."/>
            <person name="Edsinger-Gonzales E."/>
            <person name="Havlak P."/>
            <person name="Hellsten U."/>
            <person name="Kuo D.H."/>
            <person name="Larsson T."/>
            <person name="Lv J."/>
            <person name="Arendt D."/>
            <person name="Savage R."/>
            <person name="Osoegawa K."/>
            <person name="de Jong P."/>
            <person name="Grimwood J."/>
            <person name="Chapman J.A."/>
            <person name="Shapiro H."/>
            <person name="Aerts A."/>
            <person name="Otillar R.P."/>
            <person name="Terry A.Y."/>
            <person name="Boore J.L."/>
            <person name="Grigoriev I.V."/>
            <person name="Lindberg D.R."/>
            <person name="Seaver E.C."/>
            <person name="Weisblat D.A."/>
            <person name="Putnam N.H."/>
            <person name="Rokhsar D.S."/>
        </authorList>
    </citation>
    <scope>NUCLEOTIDE SEQUENCE</scope>
</reference>
<dbReference type="HOGENOM" id="CLU_001357_11_0_1"/>
<dbReference type="CTD" id="20196401"/>
<accession>T1EIK1</accession>
<keyword evidence="3 4" id="KW-0440">LIM domain</keyword>
<reference evidence="8" key="1">
    <citation type="submission" date="2012-12" db="EMBL/GenBank/DDBJ databases">
        <authorList>
            <person name="Hellsten U."/>
            <person name="Grimwood J."/>
            <person name="Chapman J.A."/>
            <person name="Shapiro H."/>
            <person name="Aerts A."/>
            <person name="Otillar R.P."/>
            <person name="Terry A.Y."/>
            <person name="Boore J.L."/>
            <person name="Simakov O."/>
            <person name="Marletaz F."/>
            <person name="Cho S.-J."/>
            <person name="Edsinger-Gonzales E."/>
            <person name="Havlak P."/>
            <person name="Kuo D.-H."/>
            <person name="Larsson T."/>
            <person name="Lv J."/>
            <person name="Arendt D."/>
            <person name="Savage R."/>
            <person name="Osoegawa K."/>
            <person name="de Jong P."/>
            <person name="Lindberg D.R."/>
            <person name="Seaver E.C."/>
            <person name="Weisblat D.A."/>
            <person name="Putnam N.H."/>
            <person name="Grigoriev I.V."/>
            <person name="Rokhsar D.S."/>
        </authorList>
    </citation>
    <scope>NUCLEOTIDE SEQUENCE</scope>
</reference>
<evidence type="ECO:0000256" key="3">
    <source>
        <dbReference type="ARBA" id="ARBA00023038"/>
    </source>
</evidence>
<dbReference type="PANTHER" id="PTHR24219">
    <property type="entry name" value="LIM DOMAIN-CONTAINING PROTEIN JUB"/>
    <property type="match status" value="1"/>
</dbReference>
<reference evidence="7" key="3">
    <citation type="submission" date="2015-06" db="UniProtKB">
        <authorList>
            <consortium name="EnsemblMetazoa"/>
        </authorList>
    </citation>
    <scope>IDENTIFICATION</scope>
</reference>
<dbReference type="OMA" id="ADYHIDC"/>
<evidence type="ECO:0000313" key="8">
    <source>
        <dbReference type="Proteomes" id="UP000015101"/>
    </source>
</evidence>
<keyword evidence="1 4" id="KW-0479">Metal-binding</keyword>
<dbReference type="PANTHER" id="PTHR24219:SF4">
    <property type="entry name" value="LIM DOMAIN-CONTAINING PROTEIN JUB"/>
    <property type="match status" value="1"/>
</dbReference>
<dbReference type="STRING" id="6412.T1EIK1"/>
<proteinExistence type="predicted"/>
<evidence type="ECO:0000256" key="2">
    <source>
        <dbReference type="ARBA" id="ARBA00022833"/>
    </source>
</evidence>
<dbReference type="EnsemblMetazoa" id="HelroT137376">
    <property type="protein sequence ID" value="HelroP137376"/>
    <property type="gene ID" value="HelroG137376"/>
</dbReference>
<dbReference type="Pfam" id="PF00412">
    <property type="entry name" value="LIM"/>
    <property type="match status" value="2"/>
</dbReference>
<sequence length="108" mass="12553">QTYHPRCFKCCECGLCLDGLDFAVNEEDSYKIYCHKDYFKIFSPRCAVCNGTIDPIQGTNEVVRVVSADADYHIDCYKCQRCQMQLTDEPDKMCYPLGKMLFCYNCRL</sequence>
<name>T1EIK1_HELRO</name>
<evidence type="ECO:0000313" key="6">
    <source>
        <dbReference type="EMBL" id="ESN96306.1"/>
    </source>
</evidence>
<dbReference type="KEGG" id="hro:HELRODRAFT_137376"/>
<evidence type="ECO:0000256" key="4">
    <source>
        <dbReference type="PROSITE-ProRule" id="PRU00125"/>
    </source>
</evidence>
<dbReference type="OrthoDB" id="25414at2759"/>
<keyword evidence="2 4" id="KW-0862">Zinc</keyword>
<keyword evidence="8" id="KW-1185">Reference proteome</keyword>
<dbReference type="FunFam" id="2.10.110.10:FF:000037">
    <property type="entry name" value="LIM domain-containing protein 1"/>
    <property type="match status" value="1"/>
</dbReference>
<dbReference type="Gene3D" id="2.10.110.10">
    <property type="entry name" value="Cysteine Rich Protein"/>
    <property type="match status" value="2"/>
</dbReference>
<dbReference type="RefSeq" id="XP_009025489.1">
    <property type="nucleotide sequence ID" value="XM_009027241.1"/>
</dbReference>
<evidence type="ECO:0000313" key="7">
    <source>
        <dbReference type="EnsemblMetazoa" id="HelroP137376"/>
    </source>
</evidence>
<evidence type="ECO:0000259" key="5">
    <source>
        <dbReference type="PROSITE" id="PS50023"/>
    </source>
</evidence>
<dbReference type="EMBL" id="KB097495">
    <property type="protein sequence ID" value="ESN96306.1"/>
    <property type="molecule type" value="Genomic_DNA"/>
</dbReference>
<gene>
    <name evidence="7" type="primary">20196401</name>
    <name evidence="6" type="ORF">HELRODRAFT_137376</name>
</gene>
<evidence type="ECO:0000256" key="1">
    <source>
        <dbReference type="ARBA" id="ARBA00022723"/>
    </source>
</evidence>
<dbReference type="AlphaFoldDB" id="T1EIK1"/>
<dbReference type="InParanoid" id="T1EIK1"/>
<dbReference type="InterPro" id="IPR001781">
    <property type="entry name" value="Znf_LIM"/>
</dbReference>
<dbReference type="SMART" id="SM00132">
    <property type="entry name" value="LIM"/>
    <property type="match status" value="1"/>
</dbReference>
<dbReference type="InterPro" id="IPR047172">
    <property type="entry name" value="Ajuba-like"/>
</dbReference>
<protein>
    <recommendedName>
        <fullName evidence="5">LIM zinc-binding domain-containing protein</fullName>
    </recommendedName>
</protein>
<dbReference type="GO" id="GO:0046872">
    <property type="term" value="F:metal ion binding"/>
    <property type="evidence" value="ECO:0007669"/>
    <property type="project" value="UniProtKB-KW"/>
</dbReference>
<dbReference type="SUPFAM" id="SSF57716">
    <property type="entry name" value="Glucocorticoid receptor-like (DNA-binding domain)"/>
    <property type="match status" value="1"/>
</dbReference>
<dbReference type="EMBL" id="AMQM01001378">
    <property type="status" value="NOT_ANNOTATED_CDS"/>
    <property type="molecule type" value="Genomic_DNA"/>
</dbReference>
<dbReference type="GeneID" id="20196401"/>
<dbReference type="Proteomes" id="UP000015101">
    <property type="component" value="Unassembled WGS sequence"/>
</dbReference>
<dbReference type="eggNOG" id="KOG1701">
    <property type="taxonomic scope" value="Eukaryota"/>
</dbReference>
<organism evidence="7 8">
    <name type="scientific">Helobdella robusta</name>
    <name type="common">Californian leech</name>
    <dbReference type="NCBI Taxonomy" id="6412"/>
    <lineage>
        <taxon>Eukaryota</taxon>
        <taxon>Metazoa</taxon>
        <taxon>Spiralia</taxon>
        <taxon>Lophotrochozoa</taxon>
        <taxon>Annelida</taxon>
        <taxon>Clitellata</taxon>
        <taxon>Hirudinea</taxon>
        <taxon>Rhynchobdellida</taxon>
        <taxon>Glossiphoniidae</taxon>
        <taxon>Helobdella</taxon>
    </lineage>
</organism>
<feature type="domain" description="LIM zinc-binding" evidence="5">
    <location>
        <begin position="44"/>
        <end position="108"/>
    </location>
</feature>